<keyword evidence="4" id="KW-1185">Reference proteome</keyword>
<comment type="caution">
    <text evidence="3">The sequence shown here is derived from an EMBL/GenBank/DDBJ whole genome shotgun (WGS) entry which is preliminary data.</text>
</comment>
<dbReference type="RefSeq" id="WP_123804074.1">
    <property type="nucleotide sequence ID" value="NZ_RPFL01000010.1"/>
</dbReference>
<dbReference type="OrthoDB" id="8606471at2"/>
<keyword evidence="1" id="KW-1133">Transmembrane helix</keyword>
<dbReference type="AlphaFoldDB" id="A0A3N4MYF0"/>
<evidence type="ECO:0008006" key="5">
    <source>
        <dbReference type="Google" id="ProtNLM"/>
    </source>
</evidence>
<keyword evidence="1" id="KW-0812">Transmembrane</keyword>
<evidence type="ECO:0000256" key="1">
    <source>
        <dbReference type="SAM" id="Phobius"/>
    </source>
</evidence>
<evidence type="ECO:0000313" key="3">
    <source>
        <dbReference type="EMBL" id="RPD89012.1"/>
    </source>
</evidence>
<reference evidence="3 4" key="1">
    <citation type="submission" date="2018-11" db="EMBL/GenBank/DDBJ databases">
        <title>Neisseria weixii sp. nov. isolated from the rectal contents of plateau pika (Ochotona cruzoniae).</title>
        <authorList>
            <person name="Zhang G."/>
        </authorList>
    </citation>
    <scope>NUCLEOTIDE SEQUENCE [LARGE SCALE GENOMIC DNA]</scope>
    <source>
        <strain evidence="3 4">10009</strain>
    </source>
</reference>
<name>A0A3N4MYF0_9NEIS</name>
<protein>
    <recommendedName>
        <fullName evidence="5">Thiosulfate sulfur transferase</fullName>
    </recommendedName>
</protein>
<gene>
    <name evidence="3" type="ORF">EGK74_04985</name>
</gene>
<evidence type="ECO:0000256" key="2">
    <source>
        <dbReference type="SAM" id="SignalP"/>
    </source>
</evidence>
<feature type="transmembrane region" description="Helical" evidence="1">
    <location>
        <begin position="205"/>
        <end position="231"/>
    </location>
</feature>
<dbReference type="EMBL" id="RPFL01000010">
    <property type="protein sequence ID" value="RPD89012.1"/>
    <property type="molecule type" value="Genomic_DNA"/>
</dbReference>
<organism evidence="3 4">
    <name type="scientific">Neisseria weixii</name>
    <dbReference type="NCBI Taxonomy" id="1853276"/>
    <lineage>
        <taxon>Bacteria</taxon>
        <taxon>Pseudomonadati</taxon>
        <taxon>Pseudomonadota</taxon>
        <taxon>Betaproteobacteria</taxon>
        <taxon>Neisseriales</taxon>
        <taxon>Neisseriaceae</taxon>
        <taxon>Neisseria</taxon>
    </lineage>
</organism>
<accession>A0A3N4MYF0</accession>
<dbReference type="Proteomes" id="UP000272412">
    <property type="component" value="Unassembled WGS sequence"/>
</dbReference>
<feature type="chain" id="PRO_5017975790" description="Thiosulfate sulfur transferase" evidence="2">
    <location>
        <begin position="27"/>
        <end position="234"/>
    </location>
</feature>
<feature type="signal peptide" evidence="2">
    <location>
        <begin position="1"/>
        <end position="26"/>
    </location>
</feature>
<keyword evidence="2" id="KW-0732">Signal</keyword>
<keyword evidence="1" id="KW-0472">Membrane</keyword>
<evidence type="ECO:0000313" key="4">
    <source>
        <dbReference type="Proteomes" id="UP000272412"/>
    </source>
</evidence>
<proteinExistence type="predicted"/>
<sequence>MKLMKTMAVAVCAAMTLNGCTMFLWGENDPFSETTTTRQAAQDEIQAFGVVQQANSQLEKGSLVMMGRKNWFVVNPKDSAKIQSILNVKLDKAFQIVDRYAHKPLESFPVTLKSAKSHEFTTDFCLRYDTAKADDIAKLKALSFEMRKPSEKGKDQTPYYVRCDTAAGKFYQSPPNYRADYHFETPFPVSVNYTVKHKSADAEKLIGNLLGTPLALAVDAVGAVVLWPVYLMQR</sequence>